<dbReference type="PANTHER" id="PTHR46553">
    <property type="entry name" value="ADENINE NUCLEOTIDE ALPHA HYDROLASES-LIKE SUPERFAMILY PROTEIN"/>
    <property type="match status" value="1"/>
</dbReference>
<dbReference type="Proteomes" id="UP000579647">
    <property type="component" value="Unassembled WGS sequence"/>
</dbReference>
<dbReference type="PRINTS" id="PR01438">
    <property type="entry name" value="UNVRSLSTRESS"/>
</dbReference>
<dbReference type="InterPro" id="IPR014729">
    <property type="entry name" value="Rossmann-like_a/b/a_fold"/>
</dbReference>
<dbReference type="SUPFAM" id="SSF52402">
    <property type="entry name" value="Adenine nucleotide alpha hydrolases-like"/>
    <property type="match status" value="2"/>
</dbReference>
<dbReference type="CDD" id="cd00293">
    <property type="entry name" value="USP-like"/>
    <property type="match status" value="1"/>
</dbReference>
<sequence>MASSQARQAKVIVGTDGSDHSGAALEWAAAEAVRRGVPLHIVHALGMPLIVSAYGGPTRFGPTDEISDQATVVLTNAVAQVQKSQPTLEVDSMTALEEAPLALIRQAHPGDLIVLGTRGLGTVASMFVGSVSVRVAAQAPCPVVVVPSDEEGKPATTKLDRIVVGVDDSTTARRALGLAVSLAAEADAELVVVHSWELPYPYDPVAMTAAGYRPQPEVLEQHADEFVAALIAEAMDEQRDDVDVQVTVVKTETNPVDALLEASKEADAVVVGSRGRGTVRGLLLGSVSQGILHRSKIPVVVLPKHAEESD</sequence>
<dbReference type="Gene3D" id="3.40.50.620">
    <property type="entry name" value="HUPs"/>
    <property type="match status" value="2"/>
</dbReference>
<protein>
    <submittedName>
        <fullName evidence="3">Nucleotide-binding universal stress UspA family protein</fullName>
    </submittedName>
</protein>
<dbReference type="CDD" id="cd23659">
    <property type="entry name" value="USP_At3g01520-like"/>
    <property type="match status" value="1"/>
</dbReference>
<comment type="similarity">
    <text evidence="1">Belongs to the universal stress protein A family.</text>
</comment>
<evidence type="ECO:0000313" key="4">
    <source>
        <dbReference type="Proteomes" id="UP000579647"/>
    </source>
</evidence>
<proteinExistence type="inferred from homology"/>
<dbReference type="Pfam" id="PF00582">
    <property type="entry name" value="Usp"/>
    <property type="match status" value="2"/>
</dbReference>
<organism evidence="3 4">
    <name type="scientific">Nocardiopsis metallicus</name>
    <dbReference type="NCBI Taxonomy" id="179819"/>
    <lineage>
        <taxon>Bacteria</taxon>
        <taxon>Bacillati</taxon>
        <taxon>Actinomycetota</taxon>
        <taxon>Actinomycetes</taxon>
        <taxon>Streptosporangiales</taxon>
        <taxon>Nocardiopsidaceae</taxon>
        <taxon>Nocardiopsis</taxon>
    </lineage>
</organism>
<dbReference type="InterPro" id="IPR006016">
    <property type="entry name" value="UspA"/>
</dbReference>
<feature type="domain" description="UspA" evidence="2">
    <location>
        <begin position="160"/>
        <end position="303"/>
    </location>
</feature>
<evidence type="ECO:0000259" key="2">
    <source>
        <dbReference type="Pfam" id="PF00582"/>
    </source>
</evidence>
<accession>A0A840W9V2</accession>
<evidence type="ECO:0000256" key="1">
    <source>
        <dbReference type="ARBA" id="ARBA00008791"/>
    </source>
</evidence>
<feature type="domain" description="UspA" evidence="2">
    <location>
        <begin position="10"/>
        <end position="147"/>
    </location>
</feature>
<dbReference type="EMBL" id="JACHDO010000001">
    <property type="protein sequence ID" value="MBB5493830.1"/>
    <property type="molecule type" value="Genomic_DNA"/>
</dbReference>
<evidence type="ECO:0000313" key="3">
    <source>
        <dbReference type="EMBL" id="MBB5493830.1"/>
    </source>
</evidence>
<gene>
    <name evidence="3" type="ORF">HNR07_004967</name>
</gene>
<dbReference type="AlphaFoldDB" id="A0A840W9V2"/>
<keyword evidence="4" id="KW-1185">Reference proteome</keyword>
<dbReference type="InterPro" id="IPR006015">
    <property type="entry name" value="Universal_stress_UspA"/>
</dbReference>
<comment type="caution">
    <text evidence="3">The sequence shown here is derived from an EMBL/GenBank/DDBJ whole genome shotgun (WGS) entry which is preliminary data.</text>
</comment>
<name>A0A840W9V2_9ACTN</name>
<dbReference type="PANTHER" id="PTHR46553:SF3">
    <property type="entry name" value="ADENINE NUCLEOTIDE ALPHA HYDROLASES-LIKE SUPERFAMILY PROTEIN"/>
    <property type="match status" value="1"/>
</dbReference>
<reference evidence="3 4" key="1">
    <citation type="submission" date="2020-08" db="EMBL/GenBank/DDBJ databases">
        <title>Sequencing the genomes of 1000 actinobacteria strains.</title>
        <authorList>
            <person name="Klenk H.-P."/>
        </authorList>
    </citation>
    <scope>NUCLEOTIDE SEQUENCE [LARGE SCALE GENOMIC DNA]</scope>
    <source>
        <strain evidence="3 4">DSM 44598</strain>
    </source>
</reference>
<dbReference type="RefSeq" id="WP_184366943.1">
    <property type="nucleotide sequence ID" value="NZ_BAAAKM010000131.1"/>
</dbReference>